<evidence type="ECO:0000256" key="2">
    <source>
        <dbReference type="ARBA" id="ARBA00022475"/>
    </source>
</evidence>
<keyword evidence="11" id="KW-0472">Membrane</keyword>
<dbReference type="PROSITE" id="PS51379">
    <property type="entry name" value="4FE4S_FER_2"/>
    <property type="match status" value="2"/>
</dbReference>
<feature type="compositionally biased region" description="Basic residues" evidence="12">
    <location>
        <begin position="174"/>
        <end position="185"/>
    </location>
</feature>
<dbReference type="Gene3D" id="3.30.70.20">
    <property type="match status" value="1"/>
</dbReference>
<feature type="region of interest" description="Disordered" evidence="12">
    <location>
        <begin position="162"/>
        <end position="185"/>
    </location>
</feature>
<evidence type="ECO:0000256" key="6">
    <source>
        <dbReference type="ARBA" id="ARBA00022737"/>
    </source>
</evidence>
<comment type="caution">
    <text evidence="15">The sequence shown here is derived from an EMBL/GenBank/DDBJ whole genome shotgun (WGS) entry which is preliminary data.</text>
</comment>
<evidence type="ECO:0000313" key="15">
    <source>
        <dbReference type="EMBL" id="RCL38070.1"/>
    </source>
</evidence>
<keyword evidence="1" id="KW-0813">Transport</keyword>
<dbReference type="Gene3D" id="1.10.15.40">
    <property type="entry name" value="Electron transport complex subunit B, putative Fe-S cluster"/>
    <property type="match status" value="1"/>
</dbReference>
<organism evidence="15 16">
    <name type="scientific">SAR86 cluster bacterium</name>
    <dbReference type="NCBI Taxonomy" id="2030880"/>
    <lineage>
        <taxon>Bacteria</taxon>
        <taxon>Pseudomonadati</taxon>
        <taxon>Pseudomonadota</taxon>
        <taxon>Gammaproteobacteria</taxon>
        <taxon>SAR86 cluster</taxon>
    </lineage>
</organism>
<keyword evidence="5" id="KW-0479">Metal-binding</keyword>
<keyword evidence="8" id="KW-0249">Electron transport</keyword>
<keyword evidence="2" id="KW-1003">Cell membrane</keyword>
<evidence type="ECO:0000259" key="13">
    <source>
        <dbReference type="PROSITE" id="PS51379"/>
    </source>
</evidence>
<dbReference type="GO" id="GO:0051539">
    <property type="term" value="F:4 iron, 4 sulfur cluster binding"/>
    <property type="evidence" value="ECO:0007669"/>
    <property type="project" value="UniProtKB-KW"/>
</dbReference>
<feature type="domain" description="4Fe-4S" evidence="14">
    <location>
        <begin position="23"/>
        <end position="81"/>
    </location>
</feature>
<sequence length="205" mass="22696">MPKKEFLSDTQPQTQLFTNVLASNQIKIKELHDALPQLQCGRCNTPGCMEYAQEMANGAPNNRCLPGGTNTLKKLNQILSKDTKSLDDNFGPTINEQILFIDEDVCIGCAKCIPKCPVDAIIGAPNKLHHIDSTTCTGCELCVEPCPVDCIHIKEVAIEATTKPRASSQERYNAKRQRTKNSKKKLTLDTEKNLAIANLYKNLTH</sequence>
<evidence type="ECO:0000256" key="3">
    <source>
        <dbReference type="ARBA" id="ARBA00022485"/>
    </source>
</evidence>
<dbReference type="GO" id="GO:0009055">
    <property type="term" value="F:electron transfer activity"/>
    <property type="evidence" value="ECO:0007669"/>
    <property type="project" value="InterPro"/>
</dbReference>
<dbReference type="InterPro" id="IPR017900">
    <property type="entry name" value="4Fe4S_Fe_S_CS"/>
</dbReference>
<keyword evidence="10" id="KW-0411">Iron-sulfur</keyword>
<dbReference type="PROSITE" id="PS00198">
    <property type="entry name" value="4FE4S_FER_1"/>
    <property type="match status" value="2"/>
</dbReference>
<keyword evidence="9" id="KW-0408">Iron</keyword>
<dbReference type="InterPro" id="IPR050294">
    <property type="entry name" value="RnfB_subfamily"/>
</dbReference>
<dbReference type="GO" id="GO:0046872">
    <property type="term" value="F:metal ion binding"/>
    <property type="evidence" value="ECO:0007669"/>
    <property type="project" value="UniProtKB-KW"/>
</dbReference>
<evidence type="ECO:0000259" key="14">
    <source>
        <dbReference type="PROSITE" id="PS51656"/>
    </source>
</evidence>
<dbReference type="InterPro" id="IPR010207">
    <property type="entry name" value="Elect_transpt_cplx_RnfB/RsxB"/>
</dbReference>
<evidence type="ECO:0000256" key="9">
    <source>
        <dbReference type="ARBA" id="ARBA00023004"/>
    </source>
</evidence>
<gene>
    <name evidence="15" type="ORF">DBW97_03285</name>
</gene>
<name>A0A368BLA0_9GAMM</name>
<dbReference type="InterPro" id="IPR017896">
    <property type="entry name" value="4Fe4S_Fe-S-bd"/>
</dbReference>
<evidence type="ECO:0000256" key="4">
    <source>
        <dbReference type="ARBA" id="ARBA00022519"/>
    </source>
</evidence>
<dbReference type="AlphaFoldDB" id="A0A368BLA0"/>
<feature type="domain" description="4Fe-4S ferredoxin-type" evidence="13">
    <location>
        <begin position="127"/>
        <end position="156"/>
    </location>
</feature>
<dbReference type="InterPro" id="IPR007202">
    <property type="entry name" value="4Fe-4S_dom"/>
</dbReference>
<evidence type="ECO:0000256" key="7">
    <source>
        <dbReference type="ARBA" id="ARBA00022967"/>
    </source>
</evidence>
<evidence type="ECO:0000256" key="10">
    <source>
        <dbReference type="ARBA" id="ARBA00023014"/>
    </source>
</evidence>
<feature type="domain" description="4Fe-4S ferredoxin-type" evidence="13">
    <location>
        <begin position="97"/>
        <end position="126"/>
    </location>
</feature>
<dbReference type="Pfam" id="PF14697">
    <property type="entry name" value="Fer4_21"/>
    <property type="match status" value="1"/>
</dbReference>
<protein>
    <submittedName>
        <fullName evidence="15">RnfABCDGE type electron transport complex subunit B</fullName>
    </submittedName>
</protein>
<dbReference type="PANTHER" id="PTHR42859">
    <property type="entry name" value="OXIDOREDUCTASE"/>
    <property type="match status" value="1"/>
</dbReference>
<accession>A0A368BLA0</accession>
<dbReference type="SUPFAM" id="SSF54862">
    <property type="entry name" value="4Fe-4S ferredoxins"/>
    <property type="match status" value="1"/>
</dbReference>
<keyword evidence="3" id="KW-0004">4Fe-4S</keyword>
<reference evidence="15 16" key="1">
    <citation type="journal article" date="2018" name="Microbiome">
        <title>Fine metagenomic profile of the Mediterranean stratified and mixed water columns revealed by assembly and recruitment.</title>
        <authorList>
            <person name="Haro-Moreno J.M."/>
            <person name="Lopez-Perez M."/>
            <person name="De La Torre J.R."/>
            <person name="Picazo A."/>
            <person name="Camacho A."/>
            <person name="Rodriguez-Valera F."/>
        </authorList>
    </citation>
    <scope>NUCLEOTIDE SEQUENCE [LARGE SCALE GENOMIC DNA]</scope>
    <source>
        <strain evidence="15">MED-G83</strain>
    </source>
</reference>
<keyword evidence="4" id="KW-0997">Cell inner membrane</keyword>
<evidence type="ECO:0000256" key="11">
    <source>
        <dbReference type="ARBA" id="ARBA00023136"/>
    </source>
</evidence>
<proteinExistence type="predicted"/>
<dbReference type="PANTHER" id="PTHR42859:SF3">
    <property type="entry name" value="ION-TRANSLOCATING OXIDOREDUCTASE COMPLEX SUBUNIT B"/>
    <property type="match status" value="1"/>
</dbReference>
<evidence type="ECO:0000313" key="16">
    <source>
        <dbReference type="Proteomes" id="UP000252147"/>
    </source>
</evidence>
<evidence type="ECO:0000256" key="12">
    <source>
        <dbReference type="SAM" id="MobiDB-lite"/>
    </source>
</evidence>
<dbReference type="Pfam" id="PF04060">
    <property type="entry name" value="FeS"/>
    <property type="match status" value="1"/>
</dbReference>
<keyword evidence="7" id="KW-1278">Translocase</keyword>
<dbReference type="Proteomes" id="UP000252147">
    <property type="component" value="Unassembled WGS sequence"/>
</dbReference>
<evidence type="ECO:0000256" key="1">
    <source>
        <dbReference type="ARBA" id="ARBA00022448"/>
    </source>
</evidence>
<dbReference type="EMBL" id="QOPD01000005">
    <property type="protein sequence ID" value="RCL38070.1"/>
    <property type="molecule type" value="Genomic_DNA"/>
</dbReference>
<dbReference type="PROSITE" id="PS51656">
    <property type="entry name" value="4FE4S"/>
    <property type="match status" value="1"/>
</dbReference>
<evidence type="ECO:0000256" key="8">
    <source>
        <dbReference type="ARBA" id="ARBA00022982"/>
    </source>
</evidence>
<dbReference type="NCBIfam" id="TIGR01944">
    <property type="entry name" value="rnfB"/>
    <property type="match status" value="1"/>
</dbReference>
<evidence type="ECO:0000256" key="5">
    <source>
        <dbReference type="ARBA" id="ARBA00022723"/>
    </source>
</evidence>
<keyword evidence="6" id="KW-0677">Repeat</keyword>